<accession>A0A4V2Y3X2</accession>
<protein>
    <submittedName>
        <fullName evidence="2">DUF839 domain-containing protein</fullName>
    </submittedName>
</protein>
<keyword evidence="3" id="KW-1185">Reference proteome</keyword>
<dbReference type="PANTHER" id="PTHR35399:SF2">
    <property type="entry name" value="DUF839 DOMAIN-CONTAINING PROTEIN"/>
    <property type="match status" value="1"/>
</dbReference>
<dbReference type="PANTHER" id="PTHR35399">
    <property type="entry name" value="SLR8030 PROTEIN"/>
    <property type="match status" value="1"/>
</dbReference>
<dbReference type="EMBL" id="SMKI01000039">
    <property type="protein sequence ID" value="TDC78115.1"/>
    <property type="molecule type" value="Genomic_DNA"/>
</dbReference>
<sequence length="541" mass="54475">MTLISRRTAVAAGGSVVAGMLCASPAAALVREAGRPGTGVPDGLLSVARGYTAQALGTTATGTGGLACLAASGGGALLAASHGSAAVASAEELAAHLSGPAVSFVTVPPPGGGSPVVDAAGAGVARATPAVFSGPLRDEDPRVGAVAAPAGTLDNGALAATSWGTLLCAEEGGAANFGSRQAGWRGNEAQWRYGVQAVGSARSAGSAGSAGSADWSALDARFDVGLDDRLPHRFGWVLEHAVADGGRRGAPVKRTALGRMRHSGLAVAESRGRAVVYTGDGEHGEYLYKFVSRGAAGEPLDDGVLHVARLGDDGRGRWLPLTHGRGPLTSSNGWRDQADVLLRTRLAADAVGATPLPTPGRIAADARRGELLCVLDARSAPAGCAAVGPARSRATGAVVATPPGNVLRLREDGGDPAATGFRWSGAWLSGQGLRAEAPVDRPPAAQPAVRDLQFDARGSLWAVLADDQDGEVGGELLVVDVATGDGERVASARPEARFTAAAVAQDGRQVFVAVRSPEDERGATLLSVHRPDERPVIATAA</sequence>
<dbReference type="RefSeq" id="WP_132816793.1">
    <property type="nucleotide sequence ID" value="NZ_SMKI01000039.1"/>
</dbReference>
<dbReference type="SUPFAM" id="SSF63829">
    <property type="entry name" value="Calcium-dependent phosphotriesterase"/>
    <property type="match status" value="1"/>
</dbReference>
<dbReference type="AlphaFoldDB" id="A0A4V2Y3X2"/>
<dbReference type="Proteomes" id="UP000295345">
    <property type="component" value="Unassembled WGS sequence"/>
</dbReference>
<name>A0A4V2Y3X2_9ACTN</name>
<evidence type="ECO:0000313" key="3">
    <source>
        <dbReference type="Proteomes" id="UP000295345"/>
    </source>
</evidence>
<organism evidence="2 3">
    <name type="scientific">Streptomyces hainanensis</name>
    <dbReference type="NCBI Taxonomy" id="402648"/>
    <lineage>
        <taxon>Bacteria</taxon>
        <taxon>Bacillati</taxon>
        <taxon>Actinomycetota</taxon>
        <taxon>Actinomycetes</taxon>
        <taxon>Kitasatosporales</taxon>
        <taxon>Streptomycetaceae</taxon>
        <taxon>Streptomyces</taxon>
    </lineage>
</organism>
<dbReference type="InterPro" id="IPR008557">
    <property type="entry name" value="PhoX"/>
</dbReference>
<evidence type="ECO:0000256" key="1">
    <source>
        <dbReference type="SAM" id="SignalP"/>
    </source>
</evidence>
<dbReference type="InterPro" id="IPR006311">
    <property type="entry name" value="TAT_signal"/>
</dbReference>
<dbReference type="PROSITE" id="PS51318">
    <property type="entry name" value="TAT"/>
    <property type="match status" value="1"/>
</dbReference>
<feature type="signal peptide" evidence="1">
    <location>
        <begin position="1"/>
        <end position="28"/>
    </location>
</feature>
<evidence type="ECO:0000313" key="2">
    <source>
        <dbReference type="EMBL" id="TDC78115.1"/>
    </source>
</evidence>
<comment type="caution">
    <text evidence="2">The sequence shown here is derived from an EMBL/GenBank/DDBJ whole genome shotgun (WGS) entry which is preliminary data.</text>
</comment>
<gene>
    <name evidence="2" type="ORF">E1283_05815</name>
</gene>
<dbReference type="OrthoDB" id="9801383at2"/>
<dbReference type="Pfam" id="PF05787">
    <property type="entry name" value="PhoX"/>
    <property type="match status" value="1"/>
</dbReference>
<feature type="chain" id="PRO_5020185146" evidence="1">
    <location>
        <begin position="29"/>
        <end position="541"/>
    </location>
</feature>
<reference evidence="2 3" key="1">
    <citation type="submission" date="2019-03" db="EMBL/GenBank/DDBJ databases">
        <title>Draft genome sequences of novel Actinobacteria.</title>
        <authorList>
            <person name="Sahin N."/>
            <person name="Ay H."/>
            <person name="Saygin H."/>
        </authorList>
    </citation>
    <scope>NUCLEOTIDE SEQUENCE [LARGE SCALE GENOMIC DNA]</scope>
    <source>
        <strain evidence="2 3">DSM 41900</strain>
    </source>
</reference>
<proteinExistence type="predicted"/>
<keyword evidence="1" id="KW-0732">Signal</keyword>